<sequence>MVGVPHSIGCETCRKRKKKHARPVSPLGAFAQATKQSISLSMKMHLSWLIIGRRSTS</sequence>
<reference evidence="2" key="1">
    <citation type="journal article" date="2021" name="G3 (Bethesda)">
        <title>Chromosome assembled and annotated genome sequence of Aspergillus flavus NRRL 3357.</title>
        <authorList>
            <person name="Skerker J.M."/>
            <person name="Pianalto K.M."/>
            <person name="Mondo S.J."/>
            <person name="Yang K."/>
            <person name="Arkin A.P."/>
            <person name="Keller N.P."/>
            <person name="Grigoriev I.V."/>
            <person name="Louise Glass N.L."/>
        </authorList>
    </citation>
    <scope>NUCLEOTIDE SEQUENCE [LARGE SCALE GENOMIC DNA]</scope>
    <source>
        <strain evidence="2">ATCC 200026 / FGSC A1120 / IAM 13836 / NRRL 3357 / JCM 12722 / SRRC 167</strain>
    </source>
</reference>
<organism evidence="1 2">
    <name type="scientific">Aspergillus flavus (strain ATCC 200026 / FGSC A1120 / IAM 13836 / NRRL 3357 / JCM 12722 / SRRC 167)</name>
    <dbReference type="NCBI Taxonomy" id="332952"/>
    <lineage>
        <taxon>Eukaryota</taxon>
        <taxon>Fungi</taxon>
        <taxon>Dikarya</taxon>
        <taxon>Ascomycota</taxon>
        <taxon>Pezizomycotina</taxon>
        <taxon>Eurotiomycetes</taxon>
        <taxon>Eurotiomycetidae</taxon>
        <taxon>Eurotiales</taxon>
        <taxon>Aspergillaceae</taxon>
        <taxon>Aspergillus</taxon>
        <taxon>Aspergillus subgen. Circumdati</taxon>
    </lineage>
</organism>
<gene>
    <name evidence="1" type="ORF">F9C07_2848</name>
</gene>
<evidence type="ECO:0000313" key="1">
    <source>
        <dbReference type="EMBL" id="QRD82233.1"/>
    </source>
</evidence>
<keyword evidence="2" id="KW-1185">Reference proteome</keyword>
<dbReference type="VEuPathDB" id="FungiDB:F9C07_2848"/>
<dbReference type="EMBL" id="CP044622">
    <property type="protein sequence ID" value="QRD82233.1"/>
    <property type="molecule type" value="Genomic_DNA"/>
</dbReference>
<proteinExistence type="predicted"/>
<protein>
    <submittedName>
        <fullName evidence="1">Uncharacterized protein</fullName>
    </submittedName>
</protein>
<evidence type="ECO:0000313" key="2">
    <source>
        <dbReference type="Proteomes" id="UP000596276"/>
    </source>
</evidence>
<accession>A0A7U2MEI0</accession>
<dbReference type="Proteomes" id="UP000596276">
    <property type="component" value="Chromosome 2"/>
</dbReference>
<name>A0A7U2MEI0_ASPFN</name>
<dbReference type="AlphaFoldDB" id="A0A7U2MEI0"/>